<evidence type="ECO:0000313" key="3">
    <source>
        <dbReference type="Proteomes" id="UP001595526"/>
    </source>
</evidence>
<keyword evidence="3" id="KW-1185">Reference proteome</keyword>
<organism evidence="2 3">
    <name type="scientific">Parapedobacter deserti</name>
    <dbReference type="NCBI Taxonomy" id="1912957"/>
    <lineage>
        <taxon>Bacteria</taxon>
        <taxon>Pseudomonadati</taxon>
        <taxon>Bacteroidota</taxon>
        <taxon>Sphingobacteriia</taxon>
        <taxon>Sphingobacteriales</taxon>
        <taxon>Sphingobacteriaceae</taxon>
        <taxon>Parapedobacter</taxon>
    </lineage>
</organism>
<gene>
    <name evidence="2" type="ORF">ACFOET_04470</name>
</gene>
<reference evidence="3" key="1">
    <citation type="journal article" date="2019" name="Int. J. Syst. Evol. Microbiol.">
        <title>The Global Catalogue of Microorganisms (GCM) 10K type strain sequencing project: providing services to taxonomists for standard genome sequencing and annotation.</title>
        <authorList>
            <consortium name="The Broad Institute Genomics Platform"/>
            <consortium name="The Broad Institute Genome Sequencing Center for Infectious Disease"/>
            <person name="Wu L."/>
            <person name="Ma J."/>
        </authorList>
    </citation>
    <scope>NUCLEOTIDE SEQUENCE [LARGE SCALE GENOMIC DNA]</scope>
    <source>
        <strain evidence="3">KCTC 52416</strain>
    </source>
</reference>
<name>A0ABV7JI21_9SPHI</name>
<dbReference type="RefSeq" id="WP_379019989.1">
    <property type="nucleotide sequence ID" value="NZ_JBHRTA010000009.1"/>
</dbReference>
<accession>A0ABV7JI21</accession>
<proteinExistence type="predicted"/>
<dbReference type="Proteomes" id="UP001595526">
    <property type="component" value="Unassembled WGS sequence"/>
</dbReference>
<comment type="caution">
    <text evidence="2">The sequence shown here is derived from an EMBL/GenBank/DDBJ whole genome shotgun (WGS) entry which is preliminary data.</text>
</comment>
<feature type="chain" id="PRO_5045809213" description="DUF3575 domain-containing protein" evidence="1">
    <location>
        <begin position="21"/>
        <end position="246"/>
    </location>
</feature>
<sequence>MRYILLCVFLLCIGLQELTAQVTRIDTVAYPTPTIPKKNHYHFNTDYWYTVALRVYAHEQFPQLLNQPSAQPYRNSYLNGIMLKINDNQISYRLQAAHFNGDVSFDYECEGCGPVVNGKFRNTALKVGAEKSVSYSRFQPYFGGDIGFMIQRFFTKGYENTAVFAEDNKNAALFSPFIGLKLYVAPRVAIGAEANFNMAYTYQKVNNYADDSFTGVPDQTKRYRWEYFFAPVAAVTLQYSFGLINQ</sequence>
<feature type="signal peptide" evidence="1">
    <location>
        <begin position="1"/>
        <end position="20"/>
    </location>
</feature>
<protein>
    <recommendedName>
        <fullName evidence="4">DUF3575 domain-containing protein</fullName>
    </recommendedName>
</protein>
<evidence type="ECO:0000313" key="2">
    <source>
        <dbReference type="EMBL" id="MFC3196862.1"/>
    </source>
</evidence>
<evidence type="ECO:0000256" key="1">
    <source>
        <dbReference type="SAM" id="SignalP"/>
    </source>
</evidence>
<keyword evidence="1" id="KW-0732">Signal</keyword>
<dbReference type="EMBL" id="JBHRTA010000009">
    <property type="protein sequence ID" value="MFC3196862.1"/>
    <property type="molecule type" value="Genomic_DNA"/>
</dbReference>
<evidence type="ECO:0008006" key="4">
    <source>
        <dbReference type="Google" id="ProtNLM"/>
    </source>
</evidence>